<protein>
    <submittedName>
        <fullName evidence="2">Serine hydrolase domain-containing protein</fullName>
        <ecNumber evidence="2">3.-.-.-</ecNumber>
    </submittedName>
</protein>
<accession>A0ABW3HN28</accession>
<sequence>MPDVNKDKLLQYMDRYTARWPFSGVILAARGNDVVVQRAYGSANLELDVATDYHTKFRIWSVTKSFTAMAIMQLYEQGKLSLDDPLYRYLPELSRHDVITIRHVLQHESGLRNFTTVPEFNNHLNKIKLREAEFFELLNRFPLDFKPGSLFSYNNTGYYLLGLVIERVSGQSFEHFVTKHILHPLDMMETGIDTGDKLIPGMASPYTSSGDGMVPAEYIYMGNVSAAGGMFSTASDLFKWARAIQEEKLLSPRTYRDVFGNSEAKYGMGWFLKERSGRRRVFHGGAYRGFRSELHCYPDDELTVILLTNYDIVPVTYLADTISDILLGEEATVPDFPPVVPLSTQQIQRYVGTYEDFGCKAVVDMDGEELFFLWNDRHRVPFYPVGEHQFHHKWAHWSYSFKADDDGTFSFLGMRKTTAPESFPICSQLDS</sequence>
<dbReference type="EC" id="3.-.-.-" evidence="2"/>
<dbReference type="Proteomes" id="UP001596989">
    <property type="component" value="Unassembled WGS sequence"/>
</dbReference>
<dbReference type="PANTHER" id="PTHR46825:SF9">
    <property type="entry name" value="BETA-LACTAMASE-RELATED DOMAIN-CONTAINING PROTEIN"/>
    <property type="match status" value="1"/>
</dbReference>
<dbReference type="InterPro" id="IPR012338">
    <property type="entry name" value="Beta-lactam/transpept-like"/>
</dbReference>
<feature type="domain" description="Beta-lactamase-related" evidence="1">
    <location>
        <begin position="24"/>
        <end position="312"/>
    </location>
</feature>
<dbReference type="InterPro" id="IPR001466">
    <property type="entry name" value="Beta-lactam-related"/>
</dbReference>
<dbReference type="GO" id="GO:0016787">
    <property type="term" value="F:hydrolase activity"/>
    <property type="evidence" value="ECO:0007669"/>
    <property type="project" value="UniProtKB-KW"/>
</dbReference>
<organism evidence="2 3">
    <name type="scientific">Paenibacillus chungangensis</name>
    <dbReference type="NCBI Taxonomy" id="696535"/>
    <lineage>
        <taxon>Bacteria</taxon>
        <taxon>Bacillati</taxon>
        <taxon>Bacillota</taxon>
        <taxon>Bacilli</taxon>
        <taxon>Bacillales</taxon>
        <taxon>Paenibacillaceae</taxon>
        <taxon>Paenibacillus</taxon>
    </lineage>
</organism>
<evidence type="ECO:0000313" key="2">
    <source>
        <dbReference type="EMBL" id="MFD0958896.1"/>
    </source>
</evidence>
<dbReference type="PANTHER" id="PTHR46825">
    <property type="entry name" value="D-ALANYL-D-ALANINE-CARBOXYPEPTIDASE/ENDOPEPTIDASE AMPH"/>
    <property type="match status" value="1"/>
</dbReference>
<dbReference type="EMBL" id="JBHTJZ010000005">
    <property type="protein sequence ID" value="MFD0958896.1"/>
    <property type="molecule type" value="Genomic_DNA"/>
</dbReference>
<dbReference type="SUPFAM" id="SSF56601">
    <property type="entry name" value="beta-lactamase/transpeptidase-like"/>
    <property type="match status" value="1"/>
</dbReference>
<gene>
    <name evidence="2" type="ORF">ACFQ2I_05770</name>
</gene>
<comment type="caution">
    <text evidence="2">The sequence shown here is derived from an EMBL/GenBank/DDBJ whole genome shotgun (WGS) entry which is preliminary data.</text>
</comment>
<dbReference type="Gene3D" id="3.40.710.10">
    <property type="entry name" value="DD-peptidase/beta-lactamase superfamily"/>
    <property type="match status" value="1"/>
</dbReference>
<evidence type="ECO:0000313" key="3">
    <source>
        <dbReference type="Proteomes" id="UP001596989"/>
    </source>
</evidence>
<dbReference type="Pfam" id="PF00144">
    <property type="entry name" value="Beta-lactamase"/>
    <property type="match status" value="1"/>
</dbReference>
<dbReference type="InterPro" id="IPR050491">
    <property type="entry name" value="AmpC-like"/>
</dbReference>
<name>A0ABW3HN28_9BACL</name>
<dbReference type="RefSeq" id="WP_377562722.1">
    <property type="nucleotide sequence ID" value="NZ_JBHTJZ010000005.1"/>
</dbReference>
<reference evidence="3" key="1">
    <citation type="journal article" date="2019" name="Int. J. Syst. Evol. Microbiol.">
        <title>The Global Catalogue of Microorganisms (GCM) 10K type strain sequencing project: providing services to taxonomists for standard genome sequencing and annotation.</title>
        <authorList>
            <consortium name="The Broad Institute Genomics Platform"/>
            <consortium name="The Broad Institute Genome Sequencing Center for Infectious Disease"/>
            <person name="Wu L."/>
            <person name="Ma J."/>
        </authorList>
    </citation>
    <scope>NUCLEOTIDE SEQUENCE [LARGE SCALE GENOMIC DNA]</scope>
    <source>
        <strain evidence="3">CCUG 59129</strain>
    </source>
</reference>
<evidence type="ECO:0000259" key="1">
    <source>
        <dbReference type="Pfam" id="PF00144"/>
    </source>
</evidence>
<keyword evidence="3" id="KW-1185">Reference proteome</keyword>
<keyword evidence="2" id="KW-0378">Hydrolase</keyword>
<proteinExistence type="predicted"/>